<dbReference type="GO" id="GO:0070573">
    <property type="term" value="F:metallodipeptidase activity"/>
    <property type="evidence" value="ECO:0007669"/>
    <property type="project" value="InterPro"/>
</dbReference>
<accession>A0A2U3DW18</accession>
<comment type="caution">
    <text evidence="4">The sequence shown here is derived from an EMBL/GenBank/DDBJ whole genome shotgun (WGS) entry which is preliminary data.</text>
</comment>
<feature type="compositionally biased region" description="Basic and acidic residues" evidence="3">
    <location>
        <begin position="82"/>
        <end position="91"/>
    </location>
</feature>
<keyword evidence="2" id="KW-0482">Metalloprotease</keyword>
<comment type="cofactor">
    <cofactor evidence="2">
        <name>Zn(2+)</name>
        <dbReference type="ChEBI" id="CHEBI:29105"/>
    </cofactor>
</comment>
<comment type="similarity">
    <text evidence="2">Belongs to the metallo-dependent hydrolases superfamily. Peptidase M19 family.</text>
</comment>
<dbReference type="PANTHER" id="PTHR10443:SF12">
    <property type="entry name" value="DIPEPTIDASE"/>
    <property type="match status" value="1"/>
</dbReference>
<organism evidence="4 5">
    <name type="scientific">Purpureocillium lilacinum</name>
    <name type="common">Paecilomyces lilacinus</name>
    <dbReference type="NCBI Taxonomy" id="33203"/>
    <lineage>
        <taxon>Eukaryota</taxon>
        <taxon>Fungi</taxon>
        <taxon>Dikarya</taxon>
        <taxon>Ascomycota</taxon>
        <taxon>Pezizomycotina</taxon>
        <taxon>Sordariomycetes</taxon>
        <taxon>Hypocreomycetidae</taxon>
        <taxon>Hypocreales</taxon>
        <taxon>Ophiocordycipitaceae</taxon>
        <taxon>Purpureocillium</taxon>
    </lineage>
</organism>
<gene>
    <name evidence="4" type="ORF">PCL_05141</name>
</gene>
<protein>
    <recommendedName>
        <fullName evidence="2">Dipeptidase</fullName>
        <ecNumber evidence="2">3.4.13.19</ecNumber>
    </recommendedName>
</protein>
<dbReference type="InterPro" id="IPR008257">
    <property type="entry name" value="Pept_M19"/>
</dbReference>
<dbReference type="InterPro" id="IPR032466">
    <property type="entry name" value="Metal_Hydrolase"/>
</dbReference>
<keyword evidence="1 2" id="KW-0224">Dipeptidase</keyword>
<proteinExistence type="inferred from homology"/>
<dbReference type="Gene3D" id="3.20.20.140">
    <property type="entry name" value="Metal-dependent hydrolases"/>
    <property type="match status" value="1"/>
</dbReference>
<dbReference type="PANTHER" id="PTHR10443">
    <property type="entry name" value="MICROSOMAL DIPEPTIDASE"/>
    <property type="match status" value="1"/>
</dbReference>
<dbReference type="SUPFAM" id="SSF51556">
    <property type="entry name" value="Metallo-dependent hydrolases"/>
    <property type="match status" value="1"/>
</dbReference>
<comment type="catalytic activity">
    <reaction evidence="2">
        <text>an L-aminoacyl-L-amino acid + H2O = 2 an L-alpha-amino acid</text>
        <dbReference type="Rhea" id="RHEA:48940"/>
        <dbReference type="ChEBI" id="CHEBI:15377"/>
        <dbReference type="ChEBI" id="CHEBI:59869"/>
        <dbReference type="ChEBI" id="CHEBI:77460"/>
        <dbReference type="EC" id="3.4.13.19"/>
    </reaction>
</comment>
<keyword evidence="2" id="KW-0378">Hydrolase</keyword>
<dbReference type="GO" id="GO:0006508">
    <property type="term" value="P:proteolysis"/>
    <property type="evidence" value="ECO:0007669"/>
    <property type="project" value="UniProtKB-KW"/>
</dbReference>
<dbReference type="AlphaFoldDB" id="A0A2U3DW18"/>
<evidence type="ECO:0000256" key="2">
    <source>
        <dbReference type="RuleBase" id="RU341113"/>
    </source>
</evidence>
<dbReference type="EMBL" id="LCWV01000025">
    <property type="protein sequence ID" value="PWI66443.1"/>
    <property type="molecule type" value="Genomic_DNA"/>
</dbReference>
<name>A0A2U3DW18_PURLI</name>
<dbReference type="Proteomes" id="UP000245956">
    <property type="component" value="Unassembled WGS sequence"/>
</dbReference>
<dbReference type="Pfam" id="PF01244">
    <property type="entry name" value="Peptidase_M19"/>
    <property type="match status" value="1"/>
</dbReference>
<keyword evidence="2" id="KW-0479">Metal-binding</keyword>
<sequence length="953" mass="102607">MSLIDVVAALVGAQDNSLARWARRDDERRGPAQAARGCCRLVGRGGLVTAWEIRTRCNVAVGQREPEGGELETKVGGSRWARRGDGMRGEEAVWNGKGGERPGQQRGWTWVALRLVGGSSWMAWVDDDGPECGRSWRRARVGPGLQAWATVSFRRPALLGQGSAAQGAALQSMDTSRHLGMPGAWRGGTSVDERAAWTGAGSSLGLLPLTTEALSTAPLLCPGASRPNVSRRNVGAAWSMLGQVAARPVRGLPVRGRDAQVLGVGAAGCCGLHWRCPGWWWTALQGYGRRARRTRARRWLVALGPPVPVARPGPVSRLPCGNGLVDPAAKVVIVIASVITRRDMAAAGDSFARLPVNYLHGTCAGAILDCISPLGLSGAASAPGPGGHQRQHSVIGTTTGHLIERNGKVGVPVRFGNHAGDPSGLRKLNMSDELPVDVPDAISEFPILTISVLLHSSAGAQPTALDPTWASPSRSQNSAVRLRYPPFLRDTGSIMAAESKLGSLPPHGTADEPLYVESQQPKPSRRLSPSKIVLCVIFALVFVGIPYRPATHYYHRASNHVCQKFMSIEQRARRILDRNPLIDGHVDLAIALRFLYGNRIDNAGFLESFRNGTSPGQVDLHRLRQGQAGGAFWSVFAPCPEDALSEEQLAPIVQYTLDQIDVTARVLESFPNDFAQKPDSASALRAFSEGKIISPMGVEGLHQIGNSATNLRLFRDLGVRYATLTHNCHNKYADAAVVEHPLAKSKPHWGGVSGEGRKMVHEMNRIGMIVDISHVSDDTMVDVLGGKDGWEGSKAPVIFSHSSAWSICPHPRNVKDHVLDLVKKRNSLVMVNINPGFISCKDVGNENGLPEDDYEHANLDQIVKHILHIGNRIGYDHVGIGTDLDGIEDLPEGFRDVTNYPDLVAALLKAGVSDADAAKVVGRNLLRVWREVDAVSAKMKAEGAPVLEDKIKA</sequence>
<evidence type="ECO:0000256" key="3">
    <source>
        <dbReference type="SAM" id="MobiDB-lite"/>
    </source>
</evidence>
<feature type="region of interest" description="Disordered" evidence="3">
    <location>
        <begin position="68"/>
        <end position="102"/>
    </location>
</feature>
<feature type="region of interest" description="Disordered" evidence="3">
    <location>
        <begin position="499"/>
        <end position="525"/>
    </location>
</feature>
<dbReference type="CDD" id="cd01301">
    <property type="entry name" value="rDP_like"/>
    <property type="match status" value="1"/>
</dbReference>
<dbReference type="EC" id="3.4.13.19" evidence="2"/>
<dbReference type="GO" id="GO:0046872">
    <property type="term" value="F:metal ion binding"/>
    <property type="evidence" value="ECO:0007669"/>
    <property type="project" value="UniProtKB-UniRule"/>
</dbReference>
<dbReference type="PROSITE" id="PS51365">
    <property type="entry name" value="RENAL_DIPEPTIDASE_2"/>
    <property type="match status" value="1"/>
</dbReference>
<reference evidence="4 5" key="1">
    <citation type="journal article" date="2016" name="Front. Microbiol.">
        <title>Genome and transcriptome sequences reveal the specific parasitism of the nematophagous Purpureocillium lilacinum 36-1.</title>
        <authorList>
            <person name="Xie J."/>
            <person name="Li S."/>
            <person name="Mo C."/>
            <person name="Xiao X."/>
            <person name="Peng D."/>
            <person name="Wang G."/>
            <person name="Xiao Y."/>
        </authorList>
    </citation>
    <scope>NUCLEOTIDE SEQUENCE [LARGE SCALE GENOMIC DNA]</scope>
    <source>
        <strain evidence="4 5">36-1</strain>
    </source>
</reference>
<evidence type="ECO:0000313" key="4">
    <source>
        <dbReference type="EMBL" id="PWI66443.1"/>
    </source>
</evidence>
<evidence type="ECO:0000256" key="1">
    <source>
        <dbReference type="ARBA" id="ARBA00022997"/>
    </source>
</evidence>
<keyword evidence="2" id="KW-0862">Zinc</keyword>
<evidence type="ECO:0000313" key="5">
    <source>
        <dbReference type="Proteomes" id="UP000245956"/>
    </source>
</evidence>
<keyword evidence="2" id="KW-0645">Protease</keyword>